<accession>A0A382JH36</accession>
<feature type="domain" description="Amidase" evidence="2">
    <location>
        <begin position="2"/>
        <end position="355"/>
    </location>
</feature>
<evidence type="ECO:0000256" key="1">
    <source>
        <dbReference type="SAM" id="MobiDB-lite"/>
    </source>
</evidence>
<dbReference type="GO" id="GO:0003824">
    <property type="term" value="F:catalytic activity"/>
    <property type="evidence" value="ECO:0007669"/>
    <property type="project" value="InterPro"/>
</dbReference>
<name>A0A382JH36_9ZZZZ</name>
<dbReference type="Gene3D" id="3.90.1300.10">
    <property type="entry name" value="Amidase signature (AS) domain"/>
    <property type="match status" value="1"/>
</dbReference>
<feature type="non-terminal residue" evidence="3">
    <location>
        <position position="1"/>
    </location>
</feature>
<organism evidence="3">
    <name type="scientific">marine metagenome</name>
    <dbReference type="NCBI Taxonomy" id="408172"/>
    <lineage>
        <taxon>unclassified sequences</taxon>
        <taxon>metagenomes</taxon>
        <taxon>ecological metagenomes</taxon>
    </lineage>
</organism>
<dbReference type="PANTHER" id="PTHR11895:SF67">
    <property type="entry name" value="AMIDASE DOMAIN-CONTAINING PROTEIN"/>
    <property type="match status" value="1"/>
</dbReference>
<evidence type="ECO:0000259" key="2">
    <source>
        <dbReference type="Pfam" id="PF01425"/>
    </source>
</evidence>
<dbReference type="PANTHER" id="PTHR11895">
    <property type="entry name" value="TRANSAMIDASE"/>
    <property type="match status" value="1"/>
</dbReference>
<dbReference type="InterPro" id="IPR023631">
    <property type="entry name" value="Amidase_dom"/>
</dbReference>
<proteinExistence type="predicted"/>
<protein>
    <recommendedName>
        <fullName evidence="2">Amidase domain-containing protein</fullName>
    </recommendedName>
</protein>
<dbReference type="Pfam" id="PF01425">
    <property type="entry name" value="Amidase"/>
    <property type="match status" value="1"/>
</dbReference>
<dbReference type="InterPro" id="IPR036928">
    <property type="entry name" value="AS_sf"/>
</dbReference>
<dbReference type="SUPFAM" id="SSF75304">
    <property type="entry name" value="Amidase signature (AS) enzymes"/>
    <property type="match status" value="1"/>
</dbReference>
<sequence>NKLPLKNLLIEVKDIINVDGYPTRCGSLLPHELFKGSQASCVSKLLDAGAIFAGKTVTAEFAVSDPGETRNPRNLSHTPGGSSSGSGASVAAGFCDIAIGTQTSGSVIRPAGYCGVIGYKPSFGRISRDGVLLFSNSMDHIGICAKDLNLLEKILPLIVNGWRFQKPKINRNISNISIGVPVGSYINLSKALVLQQFLNTVQLLKEKFHVSKLELVKDIESYNRKIDEITFAELYKVHAVWYHRYKELYGPIVRKTIEAGKNINPNDLTLLIKKSKKDRQFLQMLMIEKGIDIWVAPVAPDVAPFGIDSTGDFRMNSIWSYTGLPVITIPTGVNEKNLPYSIQIVGRFGEDEKLLQISQVIEKSLKVPPLLNSWELN</sequence>
<dbReference type="EMBL" id="UINC01074445">
    <property type="protein sequence ID" value="SVC11644.1"/>
    <property type="molecule type" value="Genomic_DNA"/>
</dbReference>
<feature type="region of interest" description="Disordered" evidence="1">
    <location>
        <begin position="64"/>
        <end position="86"/>
    </location>
</feature>
<evidence type="ECO:0000313" key="3">
    <source>
        <dbReference type="EMBL" id="SVC11644.1"/>
    </source>
</evidence>
<dbReference type="AlphaFoldDB" id="A0A382JH36"/>
<gene>
    <name evidence="3" type="ORF">METZ01_LOCUS264498</name>
</gene>
<dbReference type="InterPro" id="IPR000120">
    <property type="entry name" value="Amidase"/>
</dbReference>
<reference evidence="3" key="1">
    <citation type="submission" date="2018-05" db="EMBL/GenBank/DDBJ databases">
        <authorList>
            <person name="Lanie J.A."/>
            <person name="Ng W.-L."/>
            <person name="Kazmierczak K.M."/>
            <person name="Andrzejewski T.M."/>
            <person name="Davidsen T.M."/>
            <person name="Wayne K.J."/>
            <person name="Tettelin H."/>
            <person name="Glass J.I."/>
            <person name="Rusch D."/>
            <person name="Podicherti R."/>
            <person name="Tsui H.-C.T."/>
            <person name="Winkler M.E."/>
        </authorList>
    </citation>
    <scope>NUCLEOTIDE SEQUENCE</scope>
</reference>